<organism evidence="3 4">
    <name type="scientific">Chara braunii</name>
    <name type="common">Braun's stonewort</name>
    <dbReference type="NCBI Taxonomy" id="69332"/>
    <lineage>
        <taxon>Eukaryota</taxon>
        <taxon>Viridiplantae</taxon>
        <taxon>Streptophyta</taxon>
        <taxon>Charophyceae</taxon>
        <taxon>Charales</taxon>
        <taxon>Characeae</taxon>
        <taxon>Chara</taxon>
    </lineage>
</organism>
<evidence type="ECO:0000256" key="2">
    <source>
        <dbReference type="SAM" id="Phobius"/>
    </source>
</evidence>
<dbReference type="Gramene" id="GBG75761">
    <property type="protein sequence ID" value="GBG75761"/>
    <property type="gene ID" value="CBR_g21006"/>
</dbReference>
<feature type="region of interest" description="Disordered" evidence="1">
    <location>
        <begin position="896"/>
        <end position="924"/>
    </location>
</feature>
<evidence type="ECO:0000313" key="3">
    <source>
        <dbReference type="EMBL" id="GBG75761.1"/>
    </source>
</evidence>
<feature type="compositionally biased region" description="Acidic residues" evidence="1">
    <location>
        <begin position="902"/>
        <end position="916"/>
    </location>
</feature>
<proteinExistence type="predicted"/>
<evidence type="ECO:0000313" key="4">
    <source>
        <dbReference type="Proteomes" id="UP000265515"/>
    </source>
</evidence>
<dbReference type="InterPro" id="IPR016024">
    <property type="entry name" value="ARM-type_fold"/>
</dbReference>
<feature type="transmembrane region" description="Helical" evidence="2">
    <location>
        <begin position="209"/>
        <end position="228"/>
    </location>
</feature>
<feature type="transmembrane region" description="Helical" evidence="2">
    <location>
        <begin position="124"/>
        <end position="143"/>
    </location>
</feature>
<keyword evidence="4" id="KW-1185">Reference proteome</keyword>
<sequence>MKIPPEYKSLRNPFLMSRKVSGEPRPPTWRTHGVVSLFIWLENRDASLGWAVVVLATLGVFLNFTVCTIGRDGVRLFGAFACLELFGKLVLWRTHVGYFKRDLPCIQLRAVAVERDGYLMVKHYFRLLLFFALLALWILLYKVEGQVEKDGPTWDTWKNVYSAAATLDWRTLVCGYQRWVQIPVSLLLLFLQLLAESALLCLGGSKRGFGLELAWCFPVGVFTGLLIGPMILDWWLLPFIPLCGVMVACLRLVWFGFSLGTRVAPESEIFKKLRVVNGHGYKCDWMSAKRWEEDGQEERLSNLTWYIHKRKHRKLLAEVAYARPELCGLPGHWFYDRKMLVEAALLKLEGALPIEGYLKDGEVVDPLLPMVLDAFPRLDDFDYGKLCPGFQDMEWFRWVVAWLVGGDKKLQALAAVIVGRVAHFMGSVMLYKHQLQELPTGELACIVRALLKMVEDRENRERQENGATALFHLVMAMANYLEAEGVSGVTREEWLEIGVNLFCEVETESGKTGVGYLLDAVRDGATEKMKERVVGTLCALYSDQGIQELFHELGGLQCMVDVAQSEDMTAMCRLSAAKILLDWAWWHEDEIRNDGLKMRAVLKALTNAFDLEETCFFEWEVILDILVTLCESEDATARDLMVEEVQEERGAVRRVVRMLESTERIISQSELLGAYQLMAENHLRAGGPLASQFAAAMDVQHVLVKAFRLLLECNESLQKVVAGDEHVVHVLTEVLLPAKVSVEQQALPISRLGRQWLNVMWRKLARGLPGKRRKAHRMAEVHFEGLSAHWATVRQLRLWAQREVIEILAMLGEHEAEAVHTIAAAPLMELLECESLEVSDSAKTWVQSVFKRLHKVGPADQYEGHREGVTKELRIHEVERRWQRVGTTNRLDDRRAVRSSVSDDDDENALEMDTDNGESSLRDHWGARRMGVSWAIEGRRIQRRRQEGIRTEDSTGPGTGDAGVDGGRDGREESTSPDGEWVDNIRLVELVDQPNNRHNTRYDNDWELTPERSSMGREGEVSECGDEWSPSPDLRVTHGVQIRTVSGGEESGDDWNQTPDRIAAGIPDKIIEGR</sequence>
<dbReference type="Proteomes" id="UP000265515">
    <property type="component" value="Unassembled WGS sequence"/>
</dbReference>
<keyword evidence="2" id="KW-0472">Membrane</keyword>
<feature type="region of interest" description="Disordered" evidence="1">
    <location>
        <begin position="996"/>
        <end position="1074"/>
    </location>
</feature>
<feature type="region of interest" description="Disordered" evidence="1">
    <location>
        <begin position="943"/>
        <end position="982"/>
    </location>
</feature>
<keyword evidence="2" id="KW-0812">Transmembrane</keyword>
<feature type="transmembrane region" description="Helical" evidence="2">
    <location>
        <begin position="48"/>
        <end position="69"/>
    </location>
</feature>
<name>A0A388L0F9_CHABU</name>
<protein>
    <submittedName>
        <fullName evidence="3">Uncharacterized protein</fullName>
    </submittedName>
</protein>
<feature type="transmembrane region" description="Helical" evidence="2">
    <location>
        <begin position="179"/>
        <end position="202"/>
    </location>
</feature>
<dbReference type="InterPro" id="IPR011989">
    <property type="entry name" value="ARM-like"/>
</dbReference>
<evidence type="ECO:0000256" key="1">
    <source>
        <dbReference type="SAM" id="MobiDB-lite"/>
    </source>
</evidence>
<dbReference type="EMBL" id="BFEA01000230">
    <property type="protein sequence ID" value="GBG75761.1"/>
    <property type="molecule type" value="Genomic_DNA"/>
</dbReference>
<reference evidence="3 4" key="1">
    <citation type="journal article" date="2018" name="Cell">
        <title>The Chara Genome: Secondary Complexity and Implications for Plant Terrestrialization.</title>
        <authorList>
            <person name="Nishiyama T."/>
            <person name="Sakayama H."/>
            <person name="Vries J.D."/>
            <person name="Buschmann H."/>
            <person name="Saint-Marcoux D."/>
            <person name="Ullrich K.K."/>
            <person name="Haas F.B."/>
            <person name="Vanderstraeten L."/>
            <person name="Becker D."/>
            <person name="Lang D."/>
            <person name="Vosolsobe S."/>
            <person name="Rombauts S."/>
            <person name="Wilhelmsson P.K.I."/>
            <person name="Janitza P."/>
            <person name="Kern R."/>
            <person name="Heyl A."/>
            <person name="Rumpler F."/>
            <person name="Villalobos L.I.A.C."/>
            <person name="Clay J.M."/>
            <person name="Skokan R."/>
            <person name="Toyoda A."/>
            <person name="Suzuki Y."/>
            <person name="Kagoshima H."/>
            <person name="Schijlen E."/>
            <person name="Tajeshwar N."/>
            <person name="Catarino B."/>
            <person name="Hetherington A.J."/>
            <person name="Saltykova A."/>
            <person name="Bonnot C."/>
            <person name="Breuninger H."/>
            <person name="Symeonidi A."/>
            <person name="Radhakrishnan G.V."/>
            <person name="Van Nieuwerburgh F."/>
            <person name="Deforce D."/>
            <person name="Chang C."/>
            <person name="Karol K.G."/>
            <person name="Hedrich R."/>
            <person name="Ulvskov P."/>
            <person name="Glockner G."/>
            <person name="Delwiche C.F."/>
            <person name="Petrasek J."/>
            <person name="Van de Peer Y."/>
            <person name="Friml J."/>
            <person name="Beilby M."/>
            <person name="Dolan L."/>
            <person name="Kohara Y."/>
            <person name="Sugano S."/>
            <person name="Fujiyama A."/>
            <person name="Delaux P.-M."/>
            <person name="Quint M."/>
            <person name="TheiBen G."/>
            <person name="Hagemann M."/>
            <person name="Harholt J."/>
            <person name="Dunand C."/>
            <person name="Zachgo S."/>
            <person name="Langdale J."/>
            <person name="Maumus F."/>
            <person name="Straeten D.V.D."/>
            <person name="Gould S.B."/>
            <person name="Rensing S.A."/>
        </authorList>
    </citation>
    <scope>NUCLEOTIDE SEQUENCE [LARGE SCALE GENOMIC DNA]</scope>
    <source>
        <strain evidence="3 4">S276</strain>
    </source>
</reference>
<comment type="caution">
    <text evidence="3">The sequence shown here is derived from an EMBL/GenBank/DDBJ whole genome shotgun (WGS) entry which is preliminary data.</text>
</comment>
<feature type="compositionally biased region" description="Basic and acidic residues" evidence="1">
    <location>
        <begin position="943"/>
        <end position="953"/>
    </location>
</feature>
<dbReference type="AlphaFoldDB" id="A0A388L0F9"/>
<gene>
    <name evidence="3" type="ORF">CBR_g21006</name>
</gene>
<dbReference type="SUPFAM" id="SSF48371">
    <property type="entry name" value="ARM repeat"/>
    <property type="match status" value="1"/>
</dbReference>
<accession>A0A388L0F9</accession>
<keyword evidence="2" id="KW-1133">Transmembrane helix</keyword>
<dbReference type="Gene3D" id="1.25.10.10">
    <property type="entry name" value="Leucine-rich Repeat Variant"/>
    <property type="match status" value="1"/>
</dbReference>